<feature type="region of interest" description="Disordered" evidence="1">
    <location>
        <begin position="49"/>
        <end position="75"/>
    </location>
</feature>
<evidence type="ECO:0000256" key="2">
    <source>
        <dbReference type="SAM" id="Phobius"/>
    </source>
</evidence>
<feature type="compositionally biased region" description="Basic and acidic residues" evidence="1">
    <location>
        <begin position="318"/>
        <end position="336"/>
    </location>
</feature>
<keyword evidence="2" id="KW-0812">Transmembrane</keyword>
<reference evidence="3" key="1">
    <citation type="submission" date="2013-07" db="EMBL/GenBank/DDBJ databases">
        <title>Transcriptome sequencing and developmental regulation of gene expression in Anopheles aquasalis.</title>
        <authorList>
            <consortium name="Brazilian Malaria Network (MCT/CNPq/MS/SCTIE/DECIT/PRONEX 555648/2009-5) and Research Network on Bioactive Molecules from Arthropod Vectors (NAP-MOBIARVE"/>
            <consortium name="University of Sao Paulo)"/>
            <person name="Marinotti O."/>
            <person name="Ribeiro J.M.C."/>
            <person name="Costa-da-Silva A.L."/>
            <person name="Silva M.C.P."/>
            <person name="Lopes A.R."/>
            <person name="Barros M.S."/>
            <person name="Sa-Nunes A."/>
            <person name="Konjin B.B."/>
            <person name="Carvalho E."/>
            <person name="Suesdek L."/>
            <person name="Silva-Neto M.A.C."/>
            <person name="Capurro M.L."/>
        </authorList>
    </citation>
    <scope>NUCLEOTIDE SEQUENCE</scope>
    <source>
        <tissue evidence="3">Whole body</tissue>
    </source>
</reference>
<protein>
    <submittedName>
        <fullName evidence="3">Uncharacterized protein</fullName>
    </submittedName>
</protein>
<feature type="region of interest" description="Disordered" evidence="1">
    <location>
        <begin position="215"/>
        <end position="240"/>
    </location>
</feature>
<feature type="region of interest" description="Disordered" evidence="1">
    <location>
        <begin position="299"/>
        <end position="336"/>
    </location>
</feature>
<evidence type="ECO:0000313" key="3">
    <source>
        <dbReference type="EMBL" id="JAA99506.1"/>
    </source>
</evidence>
<keyword evidence="2" id="KW-0472">Membrane</keyword>
<accession>T1DR69</accession>
<sequence length="336" mass="36524">TTTDMSGGTIVNEASAAMEVRDRAVNGRSSTTVSHHSIISMAIVRSGSVAENGTERPATPRPPTHCCHNSNNSSSSTVEMVPIVGLINIIIIIKMIATGIPIISEVDRVVEMKRGQPLPVEMLSGTIVAYRPAPVVVAMVTDKDDRGLVTTGRGEALRNMTEEETPARLREGTIPSIRNRRLNGVRNHRPVVIGADPARSTIRSVRSRIANIIPMDRGRTSGSVRSSSNSSTTTSSSRIVARIATERRSATGTESVIANEIAIVNVIGIVNVRRRKSRRRIRVSVIIARRKGPVIVTGARRKSAKRNVNGSGTVRGSVKTEREKEREPQQEREKER</sequence>
<feature type="non-terminal residue" evidence="3">
    <location>
        <position position="1"/>
    </location>
</feature>
<evidence type="ECO:0000256" key="1">
    <source>
        <dbReference type="SAM" id="MobiDB-lite"/>
    </source>
</evidence>
<proteinExistence type="evidence at transcript level"/>
<dbReference type="AlphaFoldDB" id="T1DR69"/>
<dbReference type="EMBL" id="GAMD01002084">
    <property type="protein sequence ID" value="JAA99506.1"/>
    <property type="molecule type" value="mRNA"/>
</dbReference>
<feature type="non-terminal residue" evidence="3">
    <location>
        <position position="336"/>
    </location>
</feature>
<organism evidence="3">
    <name type="scientific">Anopheles aquasalis</name>
    <name type="common">Malaria mosquito</name>
    <dbReference type="NCBI Taxonomy" id="42839"/>
    <lineage>
        <taxon>Eukaryota</taxon>
        <taxon>Metazoa</taxon>
        <taxon>Ecdysozoa</taxon>
        <taxon>Arthropoda</taxon>
        <taxon>Hexapoda</taxon>
        <taxon>Insecta</taxon>
        <taxon>Pterygota</taxon>
        <taxon>Neoptera</taxon>
        <taxon>Endopterygota</taxon>
        <taxon>Diptera</taxon>
        <taxon>Nematocera</taxon>
        <taxon>Culicoidea</taxon>
        <taxon>Culicidae</taxon>
        <taxon>Anophelinae</taxon>
        <taxon>Anopheles</taxon>
    </lineage>
</organism>
<feature type="compositionally biased region" description="Low complexity" evidence="1">
    <location>
        <begin position="220"/>
        <end position="238"/>
    </location>
</feature>
<feature type="transmembrane region" description="Helical" evidence="2">
    <location>
        <begin position="80"/>
        <end position="104"/>
    </location>
</feature>
<keyword evidence="2" id="KW-1133">Transmembrane helix</keyword>
<name>T1DR69_ANOAQ</name>